<keyword evidence="2" id="KW-0134">Cell wall</keyword>
<comment type="similarity">
    <text evidence="1 9 10">Belongs to the peptidase S8 family.</text>
</comment>
<evidence type="ECO:0000313" key="17">
    <source>
        <dbReference type="Proteomes" id="UP000297014"/>
    </source>
</evidence>
<dbReference type="InterPro" id="IPR000209">
    <property type="entry name" value="Peptidase_S8/S53_dom"/>
</dbReference>
<feature type="domain" description="Peptidase S8/S53" evidence="13">
    <location>
        <begin position="209"/>
        <end position="646"/>
    </location>
</feature>
<dbReference type="InterPro" id="IPR010259">
    <property type="entry name" value="S8pro/Inhibitor_I9"/>
</dbReference>
<keyword evidence="5" id="KW-0732">Signal</keyword>
<feature type="compositionally biased region" description="Basic and acidic residues" evidence="11">
    <location>
        <begin position="260"/>
        <end position="269"/>
    </location>
</feature>
<feature type="domain" description="PA" evidence="14">
    <location>
        <begin position="440"/>
        <end position="525"/>
    </location>
</feature>
<evidence type="ECO:0000256" key="9">
    <source>
        <dbReference type="PROSITE-ProRule" id="PRU01240"/>
    </source>
</evidence>
<dbReference type="GO" id="GO:0004252">
    <property type="term" value="F:serine-type endopeptidase activity"/>
    <property type="evidence" value="ECO:0007669"/>
    <property type="project" value="UniProtKB-UniRule"/>
</dbReference>
<organism evidence="16 17">
    <name type="scientific">Alkalihalobacillus alcalophilus ATCC 27647 = CGMCC 1.3604</name>
    <dbReference type="NCBI Taxonomy" id="1218173"/>
    <lineage>
        <taxon>Bacteria</taxon>
        <taxon>Bacillati</taxon>
        <taxon>Bacillota</taxon>
        <taxon>Bacilli</taxon>
        <taxon>Bacillales</taxon>
        <taxon>Bacillaceae</taxon>
        <taxon>Alkalihalobacillus</taxon>
    </lineage>
</organism>
<comment type="caution">
    <text evidence="16">The sequence shown here is derived from an EMBL/GenBank/DDBJ whole genome shotgun (WGS) entry which is preliminary data.</text>
</comment>
<sequence>MSKKKFSKLFSSFLIFTLLLTVLNPIIVSANVDRDAREFVGVDESILQMKEMIAEQEDILAQVPKLHPELKDLSGDKEVAVIVQLSEPPVALEQGKKEVEGEVFTVAQSASVKNKVEAQQDSFEKELAKKKVDYKKEFTYNQTFNGMSMKVKADELETLLEAEGVVSVQPDYEVHALEVIGGDETVEAQMSDSTPHLEVPTLWDMGYEGQGVKVAVLDTGIDYHHPEFEGVYKGGYNFVPHTGNDYARERADDDPYETSPLDRPDHRPEYNSNGGSFYTSHGTHVAGTIAAQGNNSYGITGIAPKIELYAYRVLGAYGSGATSGIIAAIDKSVEEGMDIINLSLGGADSSQTAPGSIAVNNAALAGVTAVVATGNSGPNRGTIGSPASAAFAISVGNSTVPETLLQGEVTVGAGDYSQTSELPMFGWTYGDDPRDSLTGTYEVVAIDGIGNAADFEGKDVEGKVALISRGEIPFVEKIAAAKEAGAVAALIHNNIEGEGPVRAFLSTSLEFIPTFDMSTAEGKALREAITETDSQTGTVTFGSYTESTTSGDEINSSSSRGPSTPDFDIKPDVVAPGTNIMSAIPAYERDYPEADYTNAYNRATGTSMATPHVAAIAALLKQKNPDWTPFDIKVAISNTAKQLDTTRFDVFAQGPGLVQPVKAATTNALAYSLGTTEFQDEEHDNIKGTVTFGKVEPDPENERTVTREIYVKNLVSTESEFDVSVEVTKNGTGDMAGANVTVDANSFTLSDEHLLTVTLNVPSGEGAAGNELLGYIHLKSDTTELLLPFAAEFSTEQGPTGIAYYELVDDVISPNGDGKRDTTSLEFELYNEHPAMIIEVWDLANPQGGPYGDGYIGYLASGNISAGAWTLPINGTFYDWEDEELKPIPDGVYTVDFNQYSSGAPDLLAWDGPLFVKASSPEVVFDTVDEEIEGTEYELTGTVLDKFVDFGNNIDWGMHGIPYDVNDMITVTYELADGAGNDEGNGTLALERDGTFAIPLTDLTPGEKQLTLTVYDAGENSTEEIITFNVKEEEEEVVEDFTVTLTPSTTEPTEGPVTISIETDSVVDLTELKWLQGEKTAGDFAEAGNAIDFDAKSFEVSENGAYTVYAKNEQEVEAVKVIVVDNITEAQEPVAVTLTPSTVEPTEGPLTVTVETDSTAELVAMKWLLGEKTVEDFAHEGENISLEESSFEVTANGTYTVFVENSLGVQAVQTITVENITEPNQESFSIDLTASTKELTEGPVTITVDTNTEAELVSIKWLQGEKEVLDFAEAGNEVDLDAKSFDVTENGTYTVYVKNDLDVEEVQTITITNIIDPNLAPVEVTLTPSTTDPTEGPITITVDTDSELDLVAMKWLQGEKEVADFAEAGHTIDLAEKSFEVSENGTYTVYVKNSADVEAVQVIEVDNITEPAVEPELTLIPSTVEPTEGPITVTVETDADVEALKWLSGELTVSDFAEAGQDIDLETKAFQVTENGTYTVYLKDALGFEVVQSITINNIKEVEEDPVTEDPDKEDPVKEDPSKEDPDKEDPVKEDPKTESPTKEAPKDKDSNVKDKETGKDVSGSGSDKKLPDTATNTYNLIALGVTLLLIGALAMSVRTRRRA</sequence>
<dbReference type="NCBIfam" id="TIGR01167">
    <property type="entry name" value="LPXTG_anchor"/>
    <property type="match status" value="1"/>
</dbReference>
<proteinExistence type="inferred from homology"/>
<keyword evidence="12" id="KW-1133">Transmembrane helix</keyword>
<dbReference type="Pfam" id="PF05922">
    <property type="entry name" value="Inhibitor_I9"/>
    <property type="match status" value="1"/>
</dbReference>
<dbReference type="PROSITE" id="PS00138">
    <property type="entry name" value="SUBTILASE_SER"/>
    <property type="match status" value="1"/>
</dbReference>
<dbReference type="PRINTS" id="PR00723">
    <property type="entry name" value="SUBTILISIN"/>
</dbReference>
<feature type="active site" description="Charge relay system" evidence="8 9">
    <location>
        <position position="218"/>
    </location>
</feature>
<evidence type="ECO:0008006" key="18">
    <source>
        <dbReference type="Google" id="ProtNLM"/>
    </source>
</evidence>
<evidence type="ECO:0000259" key="14">
    <source>
        <dbReference type="Pfam" id="PF02225"/>
    </source>
</evidence>
<evidence type="ECO:0000256" key="8">
    <source>
        <dbReference type="PIRSR" id="PIRSR615500-1"/>
    </source>
</evidence>
<evidence type="ECO:0000256" key="2">
    <source>
        <dbReference type="ARBA" id="ARBA00022512"/>
    </source>
</evidence>
<keyword evidence="3" id="KW-0964">Secreted</keyword>
<dbReference type="InterPro" id="IPR003137">
    <property type="entry name" value="PA_domain"/>
</dbReference>
<dbReference type="Proteomes" id="UP000297014">
    <property type="component" value="Unassembled WGS sequence"/>
</dbReference>
<feature type="active site" description="Charge relay system" evidence="8 9">
    <location>
        <position position="607"/>
    </location>
</feature>
<evidence type="ECO:0000256" key="1">
    <source>
        <dbReference type="ARBA" id="ARBA00011073"/>
    </source>
</evidence>
<dbReference type="InterPro" id="IPR034213">
    <property type="entry name" value="S8_Vpr-like"/>
</dbReference>
<keyword evidence="6 9" id="KW-0378">Hydrolase</keyword>
<dbReference type="PANTHER" id="PTHR43806">
    <property type="entry name" value="PEPTIDASE S8"/>
    <property type="match status" value="1"/>
</dbReference>
<evidence type="ECO:0000256" key="4">
    <source>
        <dbReference type="ARBA" id="ARBA00022670"/>
    </source>
</evidence>
<accession>A0A4S4JU33</accession>
<dbReference type="InterPro" id="IPR023827">
    <property type="entry name" value="Peptidase_S8_Asp-AS"/>
</dbReference>
<evidence type="ECO:0000256" key="12">
    <source>
        <dbReference type="SAM" id="Phobius"/>
    </source>
</evidence>
<dbReference type="PROSITE" id="PS00137">
    <property type="entry name" value="SUBTILASE_HIS"/>
    <property type="match status" value="1"/>
</dbReference>
<name>A0A4S4JU33_ALKAL</name>
<evidence type="ECO:0000256" key="5">
    <source>
        <dbReference type="ARBA" id="ARBA00022729"/>
    </source>
</evidence>
<evidence type="ECO:0000256" key="6">
    <source>
        <dbReference type="ARBA" id="ARBA00022801"/>
    </source>
</evidence>
<dbReference type="InterPro" id="IPR046450">
    <property type="entry name" value="PA_dom_sf"/>
</dbReference>
<dbReference type="PROSITE" id="PS00136">
    <property type="entry name" value="SUBTILASE_ASP"/>
    <property type="match status" value="1"/>
</dbReference>
<dbReference type="Gene3D" id="3.40.50.200">
    <property type="entry name" value="Peptidase S8/S53 domain"/>
    <property type="match status" value="1"/>
</dbReference>
<dbReference type="Pfam" id="PF02225">
    <property type="entry name" value="PA"/>
    <property type="match status" value="1"/>
</dbReference>
<keyword evidence="4 9" id="KW-0645">Protease</keyword>
<keyword evidence="12" id="KW-0812">Transmembrane</keyword>
<evidence type="ECO:0000256" key="11">
    <source>
        <dbReference type="SAM" id="MobiDB-lite"/>
    </source>
</evidence>
<evidence type="ECO:0000259" key="13">
    <source>
        <dbReference type="Pfam" id="PF00082"/>
    </source>
</evidence>
<dbReference type="Gene3D" id="3.50.30.30">
    <property type="match status" value="1"/>
</dbReference>
<feature type="compositionally biased region" description="Polar residues" evidence="11">
    <location>
        <begin position="536"/>
        <end position="562"/>
    </location>
</feature>
<dbReference type="GO" id="GO:0006508">
    <property type="term" value="P:proteolysis"/>
    <property type="evidence" value="ECO:0007669"/>
    <property type="project" value="UniProtKB-KW"/>
</dbReference>
<keyword evidence="7 9" id="KW-0720">Serine protease</keyword>
<feature type="compositionally biased region" description="Basic and acidic residues" evidence="11">
    <location>
        <begin position="1514"/>
        <end position="1560"/>
    </location>
</feature>
<dbReference type="SUPFAM" id="SSF52025">
    <property type="entry name" value="PA domain"/>
    <property type="match status" value="1"/>
</dbReference>
<dbReference type="InterPro" id="IPR050131">
    <property type="entry name" value="Peptidase_S8_subtilisin-like"/>
</dbReference>
<feature type="compositionally biased region" description="Acidic residues" evidence="11">
    <location>
        <begin position="1502"/>
        <end position="1513"/>
    </location>
</feature>
<dbReference type="InterPro" id="IPR022398">
    <property type="entry name" value="Peptidase_S8_His-AS"/>
</dbReference>
<feature type="domain" description="Inhibitor I9" evidence="15">
    <location>
        <begin position="88"/>
        <end position="175"/>
    </location>
</feature>
<feature type="active site" description="Charge relay system" evidence="8 9">
    <location>
        <position position="281"/>
    </location>
</feature>
<dbReference type="InterPro" id="IPR015500">
    <property type="entry name" value="Peptidase_S8_subtilisin-rel"/>
</dbReference>
<protein>
    <recommendedName>
        <fullName evidence="18">Peptidase S8</fullName>
    </recommendedName>
</protein>
<evidence type="ECO:0000313" key="16">
    <source>
        <dbReference type="EMBL" id="THG88618.1"/>
    </source>
</evidence>
<keyword evidence="12" id="KW-0472">Membrane</keyword>
<feature type="region of interest" description="Disordered" evidence="11">
    <location>
        <begin position="1502"/>
        <end position="1574"/>
    </location>
</feature>
<evidence type="ECO:0000259" key="15">
    <source>
        <dbReference type="Pfam" id="PF05922"/>
    </source>
</evidence>
<dbReference type="InterPro" id="IPR023828">
    <property type="entry name" value="Peptidase_S8_Ser-AS"/>
</dbReference>
<feature type="region of interest" description="Disordered" evidence="11">
    <location>
        <begin position="536"/>
        <end position="571"/>
    </location>
</feature>
<evidence type="ECO:0000256" key="10">
    <source>
        <dbReference type="RuleBase" id="RU003355"/>
    </source>
</evidence>
<dbReference type="CDD" id="cd02133">
    <property type="entry name" value="PA_C5a_like"/>
    <property type="match status" value="1"/>
</dbReference>
<evidence type="ECO:0000256" key="3">
    <source>
        <dbReference type="ARBA" id="ARBA00022525"/>
    </source>
</evidence>
<dbReference type="CDD" id="cd07474">
    <property type="entry name" value="Peptidases_S8_subtilisin_Vpr-like"/>
    <property type="match status" value="1"/>
</dbReference>
<reference evidence="16 17" key="1">
    <citation type="submission" date="2014-01" db="EMBL/GenBank/DDBJ databases">
        <title>Draft genome sequencing of Bacillus alcalophilus CGMCC 1.3604.</title>
        <authorList>
            <person name="Yang J."/>
            <person name="Diao L."/>
            <person name="Yang S."/>
        </authorList>
    </citation>
    <scope>NUCLEOTIDE SEQUENCE [LARGE SCALE GENOMIC DNA]</scope>
    <source>
        <strain evidence="16 17">CGMCC 1.3604</strain>
    </source>
</reference>
<dbReference type="PANTHER" id="PTHR43806:SF65">
    <property type="entry name" value="SERINE PROTEASE APRX"/>
    <property type="match status" value="1"/>
</dbReference>
<feature type="transmembrane region" description="Helical" evidence="12">
    <location>
        <begin position="1579"/>
        <end position="1598"/>
    </location>
</feature>
<dbReference type="Pfam" id="PF00082">
    <property type="entry name" value="Peptidase_S8"/>
    <property type="match status" value="1"/>
</dbReference>
<gene>
    <name evidence="16" type="ORF">AJ85_02095</name>
</gene>
<evidence type="ECO:0000256" key="7">
    <source>
        <dbReference type="ARBA" id="ARBA00022825"/>
    </source>
</evidence>
<feature type="region of interest" description="Disordered" evidence="11">
    <location>
        <begin position="244"/>
        <end position="269"/>
    </location>
</feature>
<dbReference type="InterPro" id="IPR036852">
    <property type="entry name" value="Peptidase_S8/S53_dom_sf"/>
</dbReference>
<dbReference type="PROSITE" id="PS51892">
    <property type="entry name" value="SUBTILASE"/>
    <property type="match status" value="1"/>
</dbReference>
<dbReference type="SUPFAM" id="SSF52743">
    <property type="entry name" value="Subtilisin-like"/>
    <property type="match status" value="1"/>
</dbReference>
<dbReference type="EMBL" id="JALP01000361">
    <property type="protein sequence ID" value="THG88618.1"/>
    <property type="molecule type" value="Genomic_DNA"/>
</dbReference>